<feature type="binding site" evidence="13">
    <location>
        <position position="261"/>
    </location>
    <ligand>
        <name>Mg(2+)</name>
        <dbReference type="ChEBI" id="CHEBI:18420"/>
    </ligand>
</feature>
<keyword evidence="5 13" id="KW-0479">Metal-binding</keyword>
<dbReference type="EMBL" id="CP000927">
    <property type="protein sequence ID" value="ABZ69549.1"/>
    <property type="molecule type" value="Genomic_DNA"/>
</dbReference>
<feature type="binding site" evidence="12">
    <location>
        <position position="151"/>
    </location>
    <ligand>
        <name>substrate</name>
    </ligand>
</feature>
<evidence type="ECO:0000256" key="4">
    <source>
        <dbReference type="ARBA" id="ARBA00012094"/>
    </source>
</evidence>
<dbReference type="EC" id="3.7.1.2" evidence="4"/>
<dbReference type="Gene3D" id="2.30.30.230">
    <property type="entry name" value="Fumarylacetoacetase, N-terminal domain"/>
    <property type="match status" value="1"/>
</dbReference>
<dbReference type="OrthoDB" id="3766879at2"/>
<feature type="domain" description="Fumarylacetoacetase N-terminal" evidence="15">
    <location>
        <begin position="29"/>
        <end position="127"/>
    </location>
</feature>
<keyword evidence="7 13" id="KW-0106">Calcium</keyword>
<name>B0T5J1_CAUSK</name>
<feature type="binding site" evidence="13">
    <location>
        <position position="209"/>
    </location>
    <ligand>
        <name>Ca(2+)</name>
        <dbReference type="ChEBI" id="CHEBI:29108"/>
    </ligand>
</feature>
<keyword evidence="9" id="KW-0828">Tyrosine catabolism</keyword>
<protein>
    <recommendedName>
        <fullName evidence="4">fumarylacetoacetase</fullName>
        <ecNumber evidence="4">3.7.1.2</ecNumber>
    </recommendedName>
</protein>
<feature type="binding site" evidence="13">
    <location>
        <position position="207"/>
    </location>
    <ligand>
        <name>Ca(2+)</name>
        <dbReference type="ChEBI" id="CHEBI:29108"/>
    </ligand>
</feature>
<dbReference type="Gene3D" id="3.90.850.10">
    <property type="entry name" value="Fumarylacetoacetase-like, C-terminal domain"/>
    <property type="match status" value="1"/>
</dbReference>
<comment type="cofactor">
    <cofactor evidence="2 13">
        <name>Mg(2+)</name>
        <dbReference type="ChEBI" id="CHEBI:18420"/>
    </cofactor>
</comment>
<feature type="binding site" evidence="12">
    <location>
        <position position="248"/>
    </location>
    <ligand>
        <name>substrate</name>
    </ligand>
</feature>
<dbReference type="STRING" id="366602.Caul_0412"/>
<evidence type="ECO:0000256" key="6">
    <source>
        <dbReference type="ARBA" id="ARBA00022801"/>
    </source>
</evidence>
<evidence type="ECO:0000256" key="7">
    <source>
        <dbReference type="ARBA" id="ARBA00022837"/>
    </source>
</evidence>
<dbReference type="GO" id="GO:0004334">
    <property type="term" value="F:fumarylacetoacetase activity"/>
    <property type="evidence" value="ECO:0007669"/>
    <property type="project" value="UniProtKB-EC"/>
</dbReference>
<dbReference type="eggNOG" id="COG0179">
    <property type="taxonomic scope" value="Bacteria"/>
</dbReference>
<feature type="binding site" evidence="12">
    <location>
        <position position="137"/>
    </location>
    <ligand>
        <name>substrate</name>
    </ligand>
</feature>
<comment type="pathway">
    <text evidence="3">Amino-acid degradation; L-phenylalanine degradation; acetoacetate and fumarate from L-phenylalanine: step 6/6.</text>
</comment>
<comment type="cofactor">
    <cofactor evidence="1 13">
        <name>Ca(2+)</name>
        <dbReference type="ChEBI" id="CHEBI:29108"/>
    </cofactor>
</comment>
<feature type="active site" description="Proton acceptor" evidence="11">
    <location>
        <position position="142"/>
    </location>
</feature>
<dbReference type="GO" id="GO:0046872">
    <property type="term" value="F:metal ion binding"/>
    <property type="evidence" value="ECO:0007669"/>
    <property type="project" value="UniProtKB-KW"/>
</dbReference>
<dbReference type="SUPFAM" id="SSF56529">
    <property type="entry name" value="FAH"/>
    <property type="match status" value="1"/>
</dbReference>
<feature type="binding site" evidence="12">
    <location>
        <position position="368"/>
    </location>
    <ligand>
        <name>substrate</name>
    </ligand>
</feature>
<evidence type="ECO:0000256" key="1">
    <source>
        <dbReference type="ARBA" id="ARBA00001913"/>
    </source>
</evidence>
<organism evidence="16">
    <name type="scientific">Caulobacter sp. (strain K31)</name>
    <dbReference type="NCBI Taxonomy" id="366602"/>
    <lineage>
        <taxon>Bacteria</taxon>
        <taxon>Pseudomonadati</taxon>
        <taxon>Pseudomonadota</taxon>
        <taxon>Alphaproteobacteria</taxon>
        <taxon>Caulobacterales</taxon>
        <taxon>Caulobacteraceae</taxon>
        <taxon>Caulobacter</taxon>
    </lineage>
</organism>
<evidence type="ECO:0000256" key="13">
    <source>
        <dbReference type="PIRSR" id="PIRSR605959-3"/>
    </source>
</evidence>
<evidence type="ECO:0000256" key="11">
    <source>
        <dbReference type="PIRSR" id="PIRSR605959-1"/>
    </source>
</evidence>
<reference evidence="16" key="1">
    <citation type="submission" date="2008-01" db="EMBL/GenBank/DDBJ databases">
        <title>Complete sequence of chromosome of Caulobacter sp. K31.</title>
        <authorList>
            <consortium name="US DOE Joint Genome Institute"/>
            <person name="Copeland A."/>
            <person name="Lucas S."/>
            <person name="Lapidus A."/>
            <person name="Barry K."/>
            <person name="Glavina del Rio T."/>
            <person name="Dalin E."/>
            <person name="Tice H."/>
            <person name="Pitluck S."/>
            <person name="Bruce D."/>
            <person name="Goodwin L."/>
            <person name="Thompson L.S."/>
            <person name="Brettin T."/>
            <person name="Detter J.C."/>
            <person name="Han C."/>
            <person name="Schmutz J."/>
            <person name="Larimer F."/>
            <person name="Land M."/>
            <person name="Hauser L."/>
            <person name="Kyrpides N."/>
            <person name="Kim E."/>
            <person name="Stephens C."/>
            <person name="Richardson P."/>
        </authorList>
    </citation>
    <scope>NUCLEOTIDE SEQUENCE [LARGE SCALE GENOMIC DNA]</scope>
    <source>
        <strain evidence="16">K31</strain>
    </source>
</reference>
<dbReference type="InterPro" id="IPR005959">
    <property type="entry name" value="Fumarylacetoacetase"/>
</dbReference>
<evidence type="ECO:0000256" key="5">
    <source>
        <dbReference type="ARBA" id="ARBA00022723"/>
    </source>
</evidence>
<dbReference type="Pfam" id="PF01557">
    <property type="entry name" value="FAA_hydrolase"/>
    <property type="match status" value="1"/>
</dbReference>
<accession>B0T5J1</accession>
<dbReference type="GO" id="GO:0006559">
    <property type="term" value="P:L-phenylalanine catabolic process"/>
    <property type="evidence" value="ECO:0007669"/>
    <property type="project" value="UniProtKB-UniPathway"/>
</dbReference>
<evidence type="ECO:0000256" key="8">
    <source>
        <dbReference type="ARBA" id="ARBA00022842"/>
    </source>
</evidence>
<dbReference type="InterPro" id="IPR036462">
    <property type="entry name" value="Fumarylacetoacetase_N_sf"/>
</dbReference>
<dbReference type="InterPro" id="IPR011234">
    <property type="entry name" value="Fumarylacetoacetase-like_C"/>
</dbReference>
<dbReference type="UniPathway" id="UPA00139">
    <property type="reaction ID" value="UER00341"/>
</dbReference>
<dbReference type="InterPro" id="IPR015377">
    <property type="entry name" value="Fumarylacetoacetase_N"/>
</dbReference>
<dbReference type="NCBIfam" id="TIGR01266">
    <property type="entry name" value="fum_ac_acetase"/>
    <property type="match status" value="1"/>
</dbReference>
<dbReference type="HOGENOM" id="CLU_026207_2_0_5"/>
<dbReference type="Pfam" id="PF09298">
    <property type="entry name" value="FAA_hydrolase_N"/>
    <property type="match status" value="1"/>
</dbReference>
<evidence type="ECO:0000256" key="3">
    <source>
        <dbReference type="ARBA" id="ARBA00004782"/>
    </source>
</evidence>
<dbReference type="GO" id="GO:0006572">
    <property type="term" value="P:L-tyrosine catabolic process"/>
    <property type="evidence" value="ECO:0007669"/>
    <property type="project" value="UniProtKB-KW"/>
</dbReference>
<proteinExistence type="predicted"/>
<evidence type="ECO:0000259" key="14">
    <source>
        <dbReference type="Pfam" id="PF01557"/>
    </source>
</evidence>
<dbReference type="PANTHER" id="PTHR43069:SF2">
    <property type="entry name" value="FUMARYLACETOACETASE"/>
    <property type="match status" value="1"/>
</dbReference>
<dbReference type="GO" id="GO:1902000">
    <property type="term" value="P:homogentisate catabolic process"/>
    <property type="evidence" value="ECO:0007669"/>
    <property type="project" value="TreeGrafter"/>
</dbReference>
<evidence type="ECO:0000256" key="9">
    <source>
        <dbReference type="ARBA" id="ARBA00022878"/>
    </source>
</evidence>
<feature type="binding site" evidence="13">
    <location>
        <position position="265"/>
    </location>
    <ligand>
        <name>Mg(2+)</name>
        <dbReference type="ChEBI" id="CHEBI:18420"/>
    </ligand>
</feature>
<evidence type="ECO:0000259" key="15">
    <source>
        <dbReference type="Pfam" id="PF09298"/>
    </source>
</evidence>
<gene>
    <name evidence="16" type="ordered locus">Caul_0412</name>
</gene>
<evidence type="ECO:0000256" key="10">
    <source>
        <dbReference type="ARBA" id="ARBA00023232"/>
    </source>
</evidence>
<dbReference type="InterPro" id="IPR036663">
    <property type="entry name" value="Fumarylacetoacetase_C_sf"/>
</dbReference>
<evidence type="ECO:0000256" key="12">
    <source>
        <dbReference type="PIRSR" id="PIRSR605959-2"/>
    </source>
</evidence>
<keyword evidence="8 13" id="KW-0460">Magnesium</keyword>
<feature type="domain" description="Fumarylacetoacetase-like C-terminal" evidence="14">
    <location>
        <begin position="135"/>
        <end position="434"/>
    </location>
</feature>
<keyword evidence="10" id="KW-0585">Phenylalanine catabolism</keyword>
<dbReference type="KEGG" id="cak:Caul_0412"/>
<keyword evidence="6 16" id="KW-0378">Hydrolase</keyword>
<evidence type="ECO:0000313" key="16">
    <source>
        <dbReference type="EMBL" id="ABZ69549.1"/>
    </source>
</evidence>
<sequence length="441" mass="46618">MLKPPIDETHDPSRRSWVSSAQGSAFPIQNLPLGVFSPAGGLPRGGVAIGDQILDLLDVSESGYFEGEARSAAEAAARPDLTSYLGLKASARLALRRRLSQLLSDPTHQAALTPYLHAASDCALLMPVRVANYTDFFAGAHHAVNAGKMLRPDAPLSPNYKHVPIAYHGRASSIRPSGTPVRRPWGQVLPGGAQAPELRQTRRLDYEFELGLWVGAGNALGEPLPIAQAGEHLVGLCILNDFSARDLQAWEAQPLGPFLSKNFLSVISPWIVTVEALAPFRAAQRARPQEDPPPLAYLWDEADQAGGALAIALEAFLSTSAMRQAGLAPDRIGLGHAAHLYWTPAQMIAHHTVGGCDLGPGDLLGTGTISAPDAPDVSGAGCLLEMTKAGRQPITLSSGETRGFLADGDEILLRATARAAGFVDIGFGECRAQVAPANEEA</sequence>
<feature type="binding site" evidence="13">
    <location>
        <position position="135"/>
    </location>
    <ligand>
        <name>Ca(2+)</name>
        <dbReference type="ChEBI" id="CHEBI:29108"/>
    </ligand>
</feature>
<feature type="binding site" evidence="13">
    <location>
        <position position="241"/>
    </location>
    <ligand>
        <name>Mg(2+)</name>
        <dbReference type="ChEBI" id="CHEBI:18420"/>
    </ligand>
</feature>
<feature type="binding site" evidence="13">
    <location>
        <position position="241"/>
    </location>
    <ligand>
        <name>Ca(2+)</name>
        <dbReference type="ChEBI" id="CHEBI:29108"/>
    </ligand>
</feature>
<dbReference type="AlphaFoldDB" id="B0T5J1"/>
<dbReference type="PANTHER" id="PTHR43069">
    <property type="entry name" value="FUMARYLACETOACETASE"/>
    <property type="match status" value="1"/>
</dbReference>
<evidence type="ECO:0000256" key="2">
    <source>
        <dbReference type="ARBA" id="ARBA00001946"/>
    </source>
</evidence>
<dbReference type="SUPFAM" id="SSF63433">
    <property type="entry name" value="Fumarylacetoacetate hydrolase, FAH, N-terminal domain"/>
    <property type="match status" value="1"/>
</dbReference>